<keyword evidence="2" id="KW-0732">Signal</keyword>
<sequence>MDFKKLLVVPTAAALLATNAGLAQADTHQEEMMVTVDTEAAELRSTLDHLLSEHAFLAVETMRKGADGAEDFEESAAALSENTDELSSTIGSVYGEEAGQQFKTMWSEHIGYFVDYVNATAAGDEGAKETALNELAQYRQDFSQFLETATDERLEAGALADGLQMHVNQLIGAFDAYVMGDYETAYQYEREAIHHMYMVSKGLSTAIADQFPDQFNNTDPATKAADLRSDLNYLFSEHAGLAAMAMQNGIDGAEDFEASAQALSNNTQGLTEAVTGVYGEEAGQQFKAMWAEHIGYFVDYVNATAAEDTAAQEEALNNLNMYKEEFSKFMETATEGNLASDALAEGLEMHVNQLIGAFDAYSSGDYEVAYDQTREAYHHMFNPSKGLASAIVTQMPDMFMSEMPEEMPNTAMAPEQNNALLISIIAGIALLSAVLFRLRARNQ</sequence>
<accession>A0A558AXL8</accession>
<feature type="transmembrane region" description="Helical" evidence="1">
    <location>
        <begin position="419"/>
        <end position="438"/>
    </location>
</feature>
<dbReference type="EMBL" id="VMSJ01000001">
    <property type="protein sequence ID" value="TVT28995.1"/>
    <property type="molecule type" value="Genomic_DNA"/>
</dbReference>
<dbReference type="Proteomes" id="UP000315103">
    <property type="component" value="Unassembled WGS sequence"/>
</dbReference>
<comment type="caution">
    <text evidence="3">The sequence shown here is derived from an EMBL/GenBank/DDBJ whole genome shotgun (WGS) entry which is preliminary data.</text>
</comment>
<organism evidence="3 4">
    <name type="scientific">Salinicoccus cyprini</name>
    <dbReference type="NCBI Taxonomy" id="2493691"/>
    <lineage>
        <taxon>Bacteria</taxon>
        <taxon>Bacillati</taxon>
        <taxon>Bacillota</taxon>
        <taxon>Bacilli</taxon>
        <taxon>Bacillales</taxon>
        <taxon>Staphylococcaceae</taxon>
        <taxon>Salinicoccus</taxon>
    </lineage>
</organism>
<evidence type="ECO:0000256" key="2">
    <source>
        <dbReference type="SAM" id="SignalP"/>
    </source>
</evidence>
<keyword evidence="1" id="KW-0472">Membrane</keyword>
<keyword evidence="1" id="KW-0812">Transmembrane</keyword>
<gene>
    <name evidence="3" type="ORF">FO441_01590</name>
</gene>
<evidence type="ECO:0000313" key="3">
    <source>
        <dbReference type="EMBL" id="TVT28995.1"/>
    </source>
</evidence>
<feature type="chain" id="PRO_5021929514" evidence="2">
    <location>
        <begin position="26"/>
        <end position="443"/>
    </location>
</feature>
<dbReference type="RefSeq" id="WP_145284825.1">
    <property type="nucleotide sequence ID" value="NZ_VMSJ01000001.1"/>
</dbReference>
<reference evidence="3 4" key="1">
    <citation type="submission" date="2019-07" db="EMBL/GenBank/DDBJ databases">
        <title>Salinicoccus cyprini sp. nov., isolated from gastro-intestinal tract of mirror carp, Cyprinus carpio var. specularis, collected from Gobind Sagar Reservoir, Himachal Pradesh, India.</title>
        <authorList>
            <person name="Talwar C."/>
            <person name="Singh A.K."/>
            <person name="Lal R."/>
            <person name="Negi R.K."/>
        </authorList>
    </citation>
    <scope>NUCLEOTIDE SEQUENCE [LARGE SCALE GENOMIC DNA]</scope>
    <source>
        <strain evidence="3 4">CT19</strain>
    </source>
</reference>
<keyword evidence="1" id="KW-1133">Transmembrane helix</keyword>
<protein>
    <submittedName>
        <fullName evidence="3">Copper amine oxidase</fullName>
    </submittedName>
</protein>
<keyword evidence="4" id="KW-1185">Reference proteome</keyword>
<feature type="signal peptide" evidence="2">
    <location>
        <begin position="1"/>
        <end position="25"/>
    </location>
</feature>
<name>A0A558AXL8_9STAP</name>
<evidence type="ECO:0000256" key="1">
    <source>
        <dbReference type="SAM" id="Phobius"/>
    </source>
</evidence>
<dbReference type="OrthoDB" id="2657432at2"/>
<proteinExistence type="predicted"/>
<dbReference type="AlphaFoldDB" id="A0A558AXL8"/>
<evidence type="ECO:0000313" key="4">
    <source>
        <dbReference type="Proteomes" id="UP000315103"/>
    </source>
</evidence>